<keyword evidence="2" id="KW-0472">Membrane</keyword>
<dbReference type="Proteomes" id="UP001553148">
    <property type="component" value="Unassembled WGS sequence"/>
</dbReference>
<reference evidence="3 4" key="1">
    <citation type="submission" date="2024-06" db="EMBL/GenBank/DDBJ databases">
        <title>The Natural Products Discovery Center: Release of the First 8490 Sequenced Strains for Exploring Actinobacteria Biosynthetic Diversity.</title>
        <authorList>
            <person name="Kalkreuter E."/>
            <person name="Kautsar S.A."/>
            <person name="Yang D."/>
            <person name="Bader C.D."/>
            <person name="Teijaro C.N."/>
            <person name="Fluegel L."/>
            <person name="Davis C.M."/>
            <person name="Simpson J.R."/>
            <person name="Lauterbach L."/>
            <person name="Steele A.D."/>
            <person name="Gui C."/>
            <person name="Meng S."/>
            <person name="Li G."/>
            <person name="Viehrig K."/>
            <person name="Ye F."/>
            <person name="Su P."/>
            <person name="Kiefer A.F."/>
            <person name="Nichols A."/>
            <person name="Cepeda A.J."/>
            <person name="Yan W."/>
            <person name="Fan B."/>
            <person name="Jiang Y."/>
            <person name="Adhikari A."/>
            <person name="Zheng C.-J."/>
            <person name="Schuster L."/>
            <person name="Cowan T.M."/>
            <person name="Smanski M.J."/>
            <person name="Chevrette M.G."/>
            <person name="De Carvalho L.P.S."/>
            <person name="Shen B."/>
        </authorList>
    </citation>
    <scope>NUCLEOTIDE SEQUENCE [LARGE SCALE GENOMIC DNA]</scope>
    <source>
        <strain evidence="3 4">NPDC052360</strain>
    </source>
</reference>
<feature type="region of interest" description="Disordered" evidence="1">
    <location>
        <begin position="59"/>
        <end position="89"/>
    </location>
</feature>
<evidence type="ECO:0000313" key="3">
    <source>
        <dbReference type="EMBL" id="MEV8461505.1"/>
    </source>
</evidence>
<organism evidence="3 4">
    <name type="scientific">Streptomyces griseosporeus</name>
    <dbReference type="NCBI Taxonomy" id="1910"/>
    <lineage>
        <taxon>Bacteria</taxon>
        <taxon>Bacillati</taxon>
        <taxon>Actinomycetota</taxon>
        <taxon>Actinomycetes</taxon>
        <taxon>Kitasatosporales</taxon>
        <taxon>Streptomycetaceae</taxon>
        <taxon>Streptomyces</taxon>
    </lineage>
</organism>
<feature type="region of interest" description="Disordered" evidence="1">
    <location>
        <begin position="177"/>
        <end position="199"/>
    </location>
</feature>
<protein>
    <recommendedName>
        <fullName evidence="5">Serine/threonine protein kinase</fullName>
    </recommendedName>
</protein>
<evidence type="ECO:0000313" key="4">
    <source>
        <dbReference type="Proteomes" id="UP001553148"/>
    </source>
</evidence>
<keyword evidence="2" id="KW-0812">Transmembrane</keyword>
<name>A0ABV3KRM2_STRGS</name>
<proteinExistence type="predicted"/>
<keyword evidence="4" id="KW-1185">Reference proteome</keyword>
<accession>A0ABV3KRM2</accession>
<evidence type="ECO:0000256" key="1">
    <source>
        <dbReference type="SAM" id="MobiDB-lite"/>
    </source>
</evidence>
<evidence type="ECO:0008006" key="5">
    <source>
        <dbReference type="Google" id="ProtNLM"/>
    </source>
</evidence>
<dbReference type="EMBL" id="JBFAUJ010000007">
    <property type="protein sequence ID" value="MEV8461505.1"/>
    <property type="molecule type" value="Genomic_DNA"/>
</dbReference>
<keyword evidence="2" id="KW-1133">Transmembrane helix</keyword>
<comment type="caution">
    <text evidence="3">The sequence shown here is derived from an EMBL/GenBank/DDBJ whole genome shotgun (WGS) entry which is preliminary data.</text>
</comment>
<feature type="region of interest" description="Disordered" evidence="1">
    <location>
        <begin position="1"/>
        <end position="28"/>
    </location>
</feature>
<sequence>MEEVVEEREEREGQPEPIPEPARRPARRRGRTALLICTAAVLGLVAGTCTGYLIQADRTPTKLPPLSQPVLNQSTGKGPEPLSAAQDRKVRTDGDLRKLLLRKPAGAKDADWEPGDDGWMDLAEYAEVYEKPADAFGDLVAGEYRRAAVTAWDTGDQTVEIRLVQFRQEEEYKAAEETDDSRYWADSQEDTDSWPLPGTAKGTVLVHNRPESEPGYEPYYEARAIAHRGDIVLSIFVTSLKPISKKTIMDLAVRQMERL</sequence>
<feature type="transmembrane region" description="Helical" evidence="2">
    <location>
        <begin position="33"/>
        <end position="54"/>
    </location>
</feature>
<evidence type="ECO:0000256" key="2">
    <source>
        <dbReference type="SAM" id="Phobius"/>
    </source>
</evidence>
<dbReference type="RefSeq" id="WP_239513177.1">
    <property type="nucleotide sequence ID" value="NZ_JBFAUJ010000007.1"/>
</dbReference>
<gene>
    <name evidence="3" type="ORF">AB0470_18350</name>
</gene>